<dbReference type="AlphaFoldDB" id="A0A395NVW5"/>
<dbReference type="GO" id="GO:0016787">
    <property type="term" value="F:hydrolase activity"/>
    <property type="evidence" value="ECO:0007669"/>
    <property type="project" value="UniProtKB-KW"/>
</dbReference>
<protein>
    <recommendedName>
        <fullName evidence="4">Alpha/beta hydrolase fold-3 domain-containing protein</fullName>
    </recommendedName>
</protein>
<dbReference type="PANTHER" id="PTHR48081">
    <property type="entry name" value="AB HYDROLASE SUPERFAMILY PROTEIN C4A8.06C"/>
    <property type="match status" value="1"/>
</dbReference>
<sequence>MDGPLSPPAASAAVVPAPPPSHIENLTSSLKFLLLLLSKAPLLTQVAILHVLKLSEPAKYVDLRSNLLVAFIRSLLTPSKPRSISYIQNLTTRNVDIKGKIWVSLYASPPPPETDIRDALLQALESMRDPIVEENKMRIPSLAPVEAEWTGYRASASAKDPLPIISESAKYNEMMKECKEPATVLYFHGGAYYLCDPASHRPTVKRLAKLTRGRCYSVRYRLAPQEPFPSALLDALVSYFTLLYPPPDAYHDAVKPEHIVFAGDSAGGNLALALLQLLLQLRRLDVRIQWYGEQRQIPLPAGVGCVSPWIDITHSSPSWQGTDPHPFDYLPKPRPDLEAKIPPCEIWPANPPRKNLYVDDDLIAHPLVTLIMNGSWEGSPPIWMCTGWELLAYENKALAMKLIADGVPLIFQEYEAMAHCFAFFLPQLPSSRHCLDSWTSFIRRSVENPGAIESRATTIKAQTLEEIPLRFDELLEDKLEDIQASVVNKAGGGAKSAEIAARL</sequence>
<dbReference type="InterPro" id="IPR002168">
    <property type="entry name" value="Lipase_GDXG_HIS_AS"/>
</dbReference>
<dbReference type="EMBL" id="PXOA01000118">
    <property type="protein sequence ID" value="RFU80272.1"/>
    <property type="molecule type" value="Genomic_DNA"/>
</dbReference>
<dbReference type="PANTHER" id="PTHR48081:SF25">
    <property type="entry name" value="PUTATIVE (AFU_ORTHOLOGUE AFUA_3G11560)-RELATED"/>
    <property type="match status" value="1"/>
</dbReference>
<dbReference type="SUPFAM" id="SSF53474">
    <property type="entry name" value="alpha/beta-Hydrolases"/>
    <property type="match status" value="1"/>
</dbReference>
<dbReference type="InterPro" id="IPR033140">
    <property type="entry name" value="Lipase_GDXG_put_SER_AS"/>
</dbReference>
<proteinExistence type="inferred from homology"/>
<reference evidence="5 6" key="1">
    <citation type="journal article" date="2018" name="PLoS Pathog.">
        <title>Evolution of structural diversity of trichothecenes, a family of toxins produced by plant pathogenic and entomopathogenic fungi.</title>
        <authorList>
            <person name="Proctor R.H."/>
            <person name="McCormick S.P."/>
            <person name="Kim H.S."/>
            <person name="Cardoza R.E."/>
            <person name="Stanley A.M."/>
            <person name="Lindo L."/>
            <person name="Kelly A."/>
            <person name="Brown D.W."/>
            <person name="Lee T."/>
            <person name="Vaughan M.M."/>
            <person name="Alexander N.J."/>
            <person name="Busman M."/>
            <person name="Gutierrez S."/>
        </authorList>
    </citation>
    <scope>NUCLEOTIDE SEQUENCE [LARGE SCALE GENOMIC DNA]</scope>
    <source>
        <strain evidence="5 6">IBT 40837</strain>
    </source>
</reference>
<evidence type="ECO:0000313" key="5">
    <source>
        <dbReference type="EMBL" id="RFU80272.1"/>
    </source>
</evidence>
<dbReference type="Gene3D" id="3.40.50.1820">
    <property type="entry name" value="alpha/beta hydrolase"/>
    <property type="match status" value="1"/>
</dbReference>
<evidence type="ECO:0000259" key="4">
    <source>
        <dbReference type="Pfam" id="PF07859"/>
    </source>
</evidence>
<accession>A0A395NVW5</accession>
<dbReference type="Pfam" id="PF07859">
    <property type="entry name" value="Abhydrolase_3"/>
    <property type="match status" value="1"/>
</dbReference>
<evidence type="ECO:0000256" key="1">
    <source>
        <dbReference type="ARBA" id="ARBA00010515"/>
    </source>
</evidence>
<dbReference type="OrthoDB" id="5354320at2759"/>
<dbReference type="Proteomes" id="UP000266272">
    <property type="component" value="Unassembled WGS sequence"/>
</dbReference>
<dbReference type="InterPro" id="IPR029058">
    <property type="entry name" value="AB_hydrolase_fold"/>
</dbReference>
<keyword evidence="2" id="KW-0378">Hydrolase</keyword>
<name>A0A395NVW5_TRIAR</name>
<comment type="similarity">
    <text evidence="1">Belongs to the 'GDXG' lipolytic enzyme family.</text>
</comment>
<dbReference type="PROSITE" id="PS01174">
    <property type="entry name" value="LIPASE_GDXG_SER"/>
    <property type="match status" value="1"/>
</dbReference>
<evidence type="ECO:0000256" key="2">
    <source>
        <dbReference type="ARBA" id="ARBA00022801"/>
    </source>
</evidence>
<evidence type="ECO:0000256" key="3">
    <source>
        <dbReference type="PROSITE-ProRule" id="PRU10038"/>
    </source>
</evidence>
<dbReference type="InterPro" id="IPR050300">
    <property type="entry name" value="GDXG_lipolytic_enzyme"/>
</dbReference>
<gene>
    <name evidence="5" type="ORF">TARUN_1948</name>
</gene>
<feature type="domain" description="Alpha/beta hydrolase fold-3" evidence="4">
    <location>
        <begin position="184"/>
        <end position="422"/>
    </location>
</feature>
<feature type="active site" evidence="3">
    <location>
        <position position="265"/>
    </location>
</feature>
<comment type="caution">
    <text evidence="5">The sequence shown here is derived from an EMBL/GenBank/DDBJ whole genome shotgun (WGS) entry which is preliminary data.</text>
</comment>
<dbReference type="STRING" id="490622.A0A395NVW5"/>
<dbReference type="PROSITE" id="PS01173">
    <property type="entry name" value="LIPASE_GDXG_HIS"/>
    <property type="match status" value="1"/>
</dbReference>
<organism evidence="5 6">
    <name type="scientific">Trichoderma arundinaceum</name>
    <dbReference type="NCBI Taxonomy" id="490622"/>
    <lineage>
        <taxon>Eukaryota</taxon>
        <taxon>Fungi</taxon>
        <taxon>Dikarya</taxon>
        <taxon>Ascomycota</taxon>
        <taxon>Pezizomycotina</taxon>
        <taxon>Sordariomycetes</taxon>
        <taxon>Hypocreomycetidae</taxon>
        <taxon>Hypocreales</taxon>
        <taxon>Hypocreaceae</taxon>
        <taxon>Trichoderma</taxon>
    </lineage>
</organism>
<dbReference type="InterPro" id="IPR013094">
    <property type="entry name" value="AB_hydrolase_3"/>
</dbReference>
<evidence type="ECO:0000313" key="6">
    <source>
        <dbReference type="Proteomes" id="UP000266272"/>
    </source>
</evidence>
<keyword evidence="6" id="KW-1185">Reference proteome</keyword>